<evidence type="ECO:0000256" key="5">
    <source>
        <dbReference type="ARBA" id="ARBA00023002"/>
    </source>
</evidence>
<comment type="cofactor">
    <cofactor evidence="1">
        <name>Mn(2+)</name>
        <dbReference type="ChEBI" id="CHEBI:29035"/>
    </cofactor>
</comment>
<comment type="similarity">
    <text evidence="2 12">Belongs to the malic enzymes family.</text>
</comment>
<dbReference type="EC" id="1.1.1.38" evidence="3"/>
<keyword evidence="5 15" id="KW-0560">Oxidoreductase</keyword>
<feature type="domain" description="Malic enzyme NAD-binding" evidence="13">
    <location>
        <begin position="269"/>
        <end position="529"/>
    </location>
</feature>
<dbReference type="Pfam" id="PF03949">
    <property type="entry name" value="Malic_M"/>
    <property type="match status" value="1"/>
</dbReference>
<dbReference type="Gene3D" id="3.40.50.10380">
    <property type="entry name" value="Malic enzyme, N-terminal domain"/>
    <property type="match status" value="1"/>
</dbReference>
<evidence type="ECO:0000256" key="1">
    <source>
        <dbReference type="ARBA" id="ARBA00001936"/>
    </source>
</evidence>
<dbReference type="GO" id="GO:0004471">
    <property type="term" value="F:malate dehydrogenase (decarboxylating) (NAD+) activity"/>
    <property type="evidence" value="ECO:0007669"/>
    <property type="project" value="RHEA"/>
</dbReference>
<dbReference type="PRINTS" id="PR00072">
    <property type="entry name" value="MALOXRDTASE"/>
</dbReference>
<dbReference type="GO" id="GO:0008948">
    <property type="term" value="F:oxaloacetate decarboxylase activity"/>
    <property type="evidence" value="ECO:0007669"/>
    <property type="project" value="RHEA"/>
</dbReference>
<protein>
    <recommendedName>
        <fullName evidence="3">malate dehydrogenase (oxaloacetate-decarboxylating)</fullName>
        <ecNumber evidence="3">1.1.1.38</ecNumber>
    </recommendedName>
</protein>
<feature type="active site" description="Proton acceptor" evidence="9">
    <location>
        <position position="173"/>
    </location>
</feature>
<evidence type="ECO:0000256" key="11">
    <source>
        <dbReference type="PIRSR" id="PIRSR000106-3"/>
    </source>
</evidence>
<comment type="catalytic activity">
    <reaction evidence="8">
        <text>(S)-malate + NAD(+) = pyruvate + CO2 + NADH</text>
        <dbReference type="Rhea" id="RHEA:12653"/>
        <dbReference type="ChEBI" id="CHEBI:15361"/>
        <dbReference type="ChEBI" id="CHEBI:15589"/>
        <dbReference type="ChEBI" id="CHEBI:16526"/>
        <dbReference type="ChEBI" id="CHEBI:57540"/>
        <dbReference type="ChEBI" id="CHEBI:57945"/>
        <dbReference type="EC" id="1.1.1.38"/>
    </reaction>
</comment>
<dbReference type="PANTHER" id="PTHR23406">
    <property type="entry name" value="MALIC ENZYME-RELATED"/>
    <property type="match status" value="1"/>
</dbReference>
<evidence type="ECO:0000259" key="14">
    <source>
        <dbReference type="SMART" id="SM01274"/>
    </source>
</evidence>
<dbReference type="GO" id="GO:0051287">
    <property type="term" value="F:NAD binding"/>
    <property type="evidence" value="ECO:0007669"/>
    <property type="project" value="InterPro"/>
</dbReference>
<evidence type="ECO:0000256" key="9">
    <source>
        <dbReference type="PIRSR" id="PIRSR000106-1"/>
    </source>
</evidence>
<accession>A0A0H3G2N9</accession>
<dbReference type="KEGG" id="zmm:Zmob_1237"/>
<evidence type="ECO:0000313" key="15">
    <source>
        <dbReference type="EMBL" id="AEH63063.1"/>
    </source>
</evidence>
<dbReference type="FunFam" id="3.40.50.720:FF:000055">
    <property type="entry name" value="NAD-dependent malic enzyme"/>
    <property type="match status" value="1"/>
</dbReference>
<dbReference type="PIRSF" id="PIRSF000106">
    <property type="entry name" value="ME"/>
    <property type="match status" value="1"/>
</dbReference>
<dbReference type="InterPro" id="IPR001891">
    <property type="entry name" value="Malic_OxRdtase"/>
</dbReference>
<dbReference type="SUPFAM" id="SSF51735">
    <property type="entry name" value="NAD(P)-binding Rossmann-fold domains"/>
    <property type="match status" value="1"/>
</dbReference>
<dbReference type="GO" id="GO:0005829">
    <property type="term" value="C:cytosol"/>
    <property type="evidence" value="ECO:0007669"/>
    <property type="project" value="TreeGrafter"/>
</dbReference>
<feature type="domain" description="Malic enzyme N-terminal" evidence="14">
    <location>
        <begin position="79"/>
        <end position="259"/>
    </location>
</feature>
<dbReference type="NCBIfam" id="NF010052">
    <property type="entry name" value="PRK13529.1"/>
    <property type="match status" value="1"/>
</dbReference>
<dbReference type="InterPro" id="IPR046346">
    <property type="entry name" value="Aminoacid_DH-like_N_sf"/>
</dbReference>
<dbReference type="GO" id="GO:0006108">
    <property type="term" value="P:malate metabolic process"/>
    <property type="evidence" value="ECO:0007669"/>
    <property type="project" value="TreeGrafter"/>
</dbReference>
<organism evidence="15 16">
    <name type="scientific">Zymomonas mobilis subsp. mobilis (strain ATCC 10988 / DSM 424 / LMG 404 / NCIMB 8938 / NRRL B-806 / ZM1)</name>
    <dbReference type="NCBI Taxonomy" id="555217"/>
    <lineage>
        <taxon>Bacteria</taxon>
        <taxon>Pseudomonadati</taxon>
        <taxon>Pseudomonadota</taxon>
        <taxon>Alphaproteobacteria</taxon>
        <taxon>Sphingomonadales</taxon>
        <taxon>Zymomonadaceae</taxon>
        <taxon>Zymomonas</taxon>
    </lineage>
</organism>
<feature type="binding site" evidence="10">
    <location>
        <position position="460"/>
    </location>
    <ligand>
        <name>(S)-malate</name>
        <dbReference type="ChEBI" id="CHEBI:15589"/>
    </ligand>
</feature>
<evidence type="ECO:0000256" key="2">
    <source>
        <dbReference type="ARBA" id="ARBA00008785"/>
    </source>
</evidence>
<evidence type="ECO:0000256" key="4">
    <source>
        <dbReference type="ARBA" id="ARBA00022723"/>
    </source>
</evidence>
<dbReference type="InterPro" id="IPR015884">
    <property type="entry name" value="Malic_enzyme_CS"/>
</dbReference>
<feature type="binding site" evidence="11">
    <location>
        <position position="268"/>
    </location>
    <ligand>
        <name>a divalent metal cation</name>
        <dbReference type="ChEBI" id="CHEBI:60240"/>
    </ligand>
</feature>
<dbReference type="SMART" id="SM01274">
    <property type="entry name" value="malic"/>
    <property type="match status" value="1"/>
</dbReference>
<dbReference type="GO" id="GO:0046872">
    <property type="term" value="F:metal ion binding"/>
    <property type="evidence" value="ECO:0007669"/>
    <property type="project" value="UniProtKB-KW"/>
</dbReference>
<evidence type="ECO:0000256" key="6">
    <source>
        <dbReference type="ARBA" id="ARBA00023027"/>
    </source>
</evidence>
<evidence type="ECO:0000256" key="3">
    <source>
        <dbReference type="ARBA" id="ARBA00013003"/>
    </source>
</evidence>
<evidence type="ECO:0000256" key="7">
    <source>
        <dbReference type="ARBA" id="ARBA00050168"/>
    </source>
</evidence>
<dbReference type="eggNOG" id="COG0281">
    <property type="taxonomic scope" value="Bacteria"/>
</dbReference>
<dbReference type="HOGENOM" id="CLU_011405_5_2_5"/>
<keyword evidence="6" id="KW-0520">NAD</keyword>
<keyword evidence="4 11" id="KW-0479">Metal-binding</keyword>
<name>A0A0H3G2N9_ZYMMA</name>
<sequence length="561" mass="61834">MSYQSQPAIPVKESRVTLLRNPLLNKGSAFSAEERKAFQLEGLVPAQIESINIQAERCYQQYKEQKTDLDRYIFLRALQDENETLFFHLVADHIADMMPILYTPTVGSACQNYSHLFRKSRGLFIAYPDRDKIGDILKQTEQENIKIIVVTDGERILGLGDLGVGGMGIPIGKLALYTACGGIDPATVLPIVLDVGTNNENLLNDPLYIGWHHKRITGDEYYSFVDRFVQAVMQQWPDVFLHFEDFAQKNALPLLEKYRDQYCCFNDDIQGTSAVALATLYSACKTRKTSIRDQRIVFLGAGSAGCGIAEQIVSAMVAEGLDEATARGQVYMVDRNGLITDDMQDIPDFQKKLAQPLSKLKNWKSQDQGFFLLDVVKQSKATVLIGVSGQKGLFTEEVIKTLASQCEAPFVMPLSNPTSHMEAIPEDILKWTEGKALVATGSPFSPVVINGKSFPIAQCNNAYIFPGIGLGVLAAKATRVTDNMMVAAAYALADTAPAAQNKGNAILPSFDDIEEVSYVIALAVAKAAVKDGVAEQKDETALLALIKGYYWHPEYRAYQLA</sequence>
<dbReference type="AlphaFoldDB" id="A0A0H3G2N9"/>
<proteinExistence type="inferred from homology"/>
<feature type="binding site" evidence="11">
    <location>
        <position position="244"/>
    </location>
    <ligand>
        <name>a divalent metal cation</name>
        <dbReference type="ChEBI" id="CHEBI:60240"/>
    </ligand>
</feature>
<dbReference type="EMBL" id="CP002850">
    <property type="protein sequence ID" value="AEH63063.1"/>
    <property type="molecule type" value="Genomic_DNA"/>
</dbReference>
<dbReference type="SMART" id="SM00919">
    <property type="entry name" value="Malic_M"/>
    <property type="match status" value="1"/>
</dbReference>
<dbReference type="PROSITE" id="PS00331">
    <property type="entry name" value="MALIC_ENZYMES"/>
    <property type="match status" value="1"/>
</dbReference>
<dbReference type="SUPFAM" id="SSF53223">
    <property type="entry name" value="Aminoacid dehydrogenase-like, N-terminal domain"/>
    <property type="match status" value="1"/>
</dbReference>
<evidence type="ECO:0000256" key="8">
    <source>
        <dbReference type="ARBA" id="ARBA00052591"/>
    </source>
</evidence>
<dbReference type="Proteomes" id="UP000001494">
    <property type="component" value="Chromosome"/>
</dbReference>
<evidence type="ECO:0000259" key="13">
    <source>
        <dbReference type="SMART" id="SM00919"/>
    </source>
</evidence>
<dbReference type="Gene3D" id="3.40.50.720">
    <property type="entry name" value="NAD(P)-binding Rossmann-like Domain"/>
    <property type="match status" value="1"/>
</dbReference>
<comment type="cofactor">
    <cofactor evidence="11">
        <name>Mg(2+)</name>
        <dbReference type="ChEBI" id="CHEBI:18420"/>
    </cofactor>
    <cofactor evidence="11">
        <name>Mn(2+)</name>
        <dbReference type="ChEBI" id="CHEBI:29035"/>
    </cofactor>
    <text evidence="11">Divalent metal cations. Prefers magnesium or manganese.</text>
</comment>
<feature type="binding site" evidence="10">
    <location>
        <position position="416"/>
    </location>
    <ligand>
        <name>(S)-malate</name>
        <dbReference type="ChEBI" id="CHEBI:15589"/>
    </ligand>
</feature>
<feature type="binding site" evidence="10">
    <location>
        <position position="155"/>
    </location>
    <ligand>
        <name>(S)-malate</name>
        <dbReference type="ChEBI" id="CHEBI:15589"/>
    </ligand>
</feature>
<feature type="binding site" evidence="11">
    <location>
        <position position="245"/>
    </location>
    <ligand>
        <name>a divalent metal cation</name>
        <dbReference type="ChEBI" id="CHEBI:60240"/>
    </ligand>
</feature>
<dbReference type="PANTHER" id="PTHR23406:SF34">
    <property type="entry name" value="NAD-DEPENDENT MALIC ENZYME, MITOCHONDRIAL"/>
    <property type="match status" value="1"/>
</dbReference>
<dbReference type="Pfam" id="PF00390">
    <property type="entry name" value="malic"/>
    <property type="match status" value="1"/>
</dbReference>
<dbReference type="RefSeq" id="WP_014500950.1">
    <property type="nucleotide sequence ID" value="NC_017262.1"/>
</dbReference>
<feature type="active site" description="Proton donor" evidence="9">
    <location>
        <position position="102"/>
    </location>
</feature>
<evidence type="ECO:0000256" key="10">
    <source>
        <dbReference type="PIRSR" id="PIRSR000106-2"/>
    </source>
</evidence>
<evidence type="ECO:0000256" key="12">
    <source>
        <dbReference type="RuleBase" id="RU003427"/>
    </source>
</evidence>
<reference evidence="15 16" key="1">
    <citation type="journal article" date="2011" name="J. Bacteriol.">
        <title>Genome sequence of the ethanol-producing Zymomonas mobilis subsp. mobilis lectotype strain ATCC 10988.</title>
        <authorList>
            <person name="Pappas K.M."/>
            <person name="Kouvelis V.N."/>
            <person name="Saunders E."/>
            <person name="Brettin T.S."/>
            <person name="Bruce D."/>
            <person name="Detter C."/>
            <person name="Balakireva M."/>
            <person name="Han C.S."/>
            <person name="Savvakis G."/>
            <person name="Kyrpides N.C."/>
            <person name="Typas M.A."/>
        </authorList>
    </citation>
    <scope>NUCLEOTIDE SEQUENCE [LARGE SCALE GENOMIC DNA]</scope>
    <source>
        <strain evidence="16">ATCC 10988 / DSM 424 / CCUG 17860 / LMG 404 / NCIMB 8938 / NRRL B-806 / ZM1</strain>
    </source>
</reference>
<dbReference type="OrthoDB" id="3314528at2"/>
<dbReference type="InterPro" id="IPR012301">
    <property type="entry name" value="Malic_N_dom"/>
</dbReference>
<dbReference type="InterPro" id="IPR037062">
    <property type="entry name" value="Malic_N_dom_sf"/>
</dbReference>
<dbReference type="InterPro" id="IPR012302">
    <property type="entry name" value="Malic_NAD-bd"/>
</dbReference>
<gene>
    <name evidence="15" type="ordered locus">Zmob_1237</name>
</gene>
<dbReference type="InterPro" id="IPR036291">
    <property type="entry name" value="NAD(P)-bd_dom_sf"/>
</dbReference>
<comment type="catalytic activity">
    <reaction evidence="7">
        <text>oxaloacetate + H(+) = pyruvate + CO2</text>
        <dbReference type="Rhea" id="RHEA:15641"/>
        <dbReference type="ChEBI" id="CHEBI:15361"/>
        <dbReference type="ChEBI" id="CHEBI:15378"/>
        <dbReference type="ChEBI" id="CHEBI:16452"/>
        <dbReference type="ChEBI" id="CHEBI:16526"/>
        <dbReference type="EC" id="1.1.1.38"/>
    </reaction>
</comment>
<evidence type="ECO:0000313" key="16">
    <source>
        <dbReference type="Proteomes" id="UP000001494"/>
    </source>
</evidence>
<dbReference type="FunFam" id="3.40.50.10380:FF:000001">
    <property type="entry name" value="NAD-dependent malic enzyme"/>
    <property type="match status" value="1"/>
</dbReference>